<keyword evidence="1" id="KW-0812">Transmembrane</keyword>
<comment type="caution">
    <text evidence="3">The sequence shown here is derived from an EMBL/GenBank/DDBJ whole genome shotgun (WGS) entry which is preliminary data.</text>
</comment>
<feature type="transmembrane region" description="Helical" evidence="1">
    <location>
        <begin position="150"/>
        <end position="169"/>
    </location>
</feature>
<dbReference type="Proteomes" id="UP000677875">
    <property type="component" value="Unassembled WGS sequence"/>
</dbReference>
<sequence length="418" mass="44395">MTVHLRTVFRTSTAPRAAVVLLPWLFAYSGRITQWITSGYWESVTAQSSFLLVFTAPACAACAAWEAVRVKRSRVLEATPVRPRTVMALSVLLPIFVLGFLSVVLASALFVPQSSGLPGASSMAILGMELLVLAAHTLAGYVAGLTLPGLLAAPAALVTSWLWMAYPAAMTPLWLRQMNGHNLMECCALNQTVAPRALVAPALVAVGVIIASLVWISARRLPGRLWAAVTLCVTLVTGASVAMPLGYEAGQPRDISALRCSGTVPMVCLWPEQQESGAHIRSWSTEARQRLDAAGVSTASTITILSTTPRRDEILALVASTALPGQPPNCSATGPWPGSTAQGTLLAWLMLTAGADPQSVRGGSVETDIQTAEQVRRLPRPAQQRWFDHNAATLHGCDLRPDLDPSHFGRPSGLQAAS</sequence>
<keyword evidence="1" id="KW-0472">Membrane</keyword>
<feature type="transmembrane region" description="Helical" evidence="1">
    <location>
        <begin position="198"/>
        <end position="218"/>
    </location>
</feature>
<name>A0A940XMJ5_9ACTN</name>
<dbReference type="Pfam" id="PF23866">
    <property type="entry name" value="DUF7224"/>
    <property type="match status" value="1"/>
</dbReference>
<evidence type="ECO:0000256" key="1">
    <source>
        <dbReference type="SAM" id="Phobius"/>
    </source>
</evidence>
<reference evidence="3" key="1">
    <citation type="submission" date="2021-04" db="EMBL/GenBank/DDBJ databases">
        <title>Genome seq and assembly of Streptomyces sp. RG38.</title>
        <authorList>
            <person name="Chhetri G."/>
        </authorList>
    </citation>
    <scope>NUCLEOTIDE SEQUENCE</scope>
    <source>
        <strain evidence="3">RG38</strain>
    </source>
</reference>
<organism evidence="3 4">
    <name type="scientific">Streptomyces tagetis</name>
    <dbReference type="NCBI Taxonomy" id="2820809"/>
    <lineage>
        <taxon>Bacteria</taxon>
        <taxon>Bacillati</taxon>
        <taxon>Actinomycetota</taxon>
        <taxon>Actinomycetes</taxon>
        <taxon>Kitasatosporales</taxon>
        <taxon>Streptomycetaceae</taxon>
        <taxon>Streptomyces</taxon>
    </lineage>
</organism>
<feature type="transmembrane region" description="Helical" evidence="1">
    <location>
        <begin position="225"/>
        <end position="247"/>
    </location>
</feature>
<dbReference type="InterPro" id="IPR055648">
    <property type="entry name" value="DUF7224"/>
</dbReference>
<feature type="transmembrane region" description="Helical" evidence="1">
    <location>
        <begin position="45"/>
        <end position="65"/>
    </location>
</feature>
<feature type="transmembrane region" description="Helical" evidence="1">
    <location>
        <begin position="86"/>
        <end position="111"/>
    </location>
</feature>
<protein>
    <recommendedName>
        <fullName evidence="2">DUF7224 domain-containing protein</fullName>
    </recommendedName>
</protein>
<feature type="transmembrane region" description="Helical" evidence="1">
    <location>
        <begin position="123"/>
        <end position="143"/>
    </location>
</feature>
<gene>
    <name evidence="3" type="ORF">J5Y05_21780</name>
</gene>
<evidence type="ECO:0000259" key="2">
    <source>
        <dbReference type="Pfam" id="PF23866"/>
    </source>
</evidence>
<evidence type="ECO:0000313" key="4">
    <source>
        <dbReference type="Proteomes" id="UP000677875"/>
    </source>
</evidence>
<dbReference type="RefSeq" id="WP_210874728.1">
    <property type="nucleotide sequence ID" value="NZ_JAGPNL010000006.1"/>
</dbReference>
<accession>A0A940XMJ5</accession>
<dbReference type="AlphaFoldDB" id="A0A940XMJ5"/>
<dbReference type="EMBL" id="JAGPNL010000006">
    <property type="protein sequence ID" value="MBQ0829101.1"/>
    <property type="molecule type" value="Genomic_DNA"/>
</dbReference>
<evidence type="ECO:0000313" key="3">
    <source>
        <dbReference type="EMBL" id="MBQ0829101.1"/>
    </source>
</evidence>
<keyword evidence="4" id="KW-1185">Reference proteome</keyword>
<keyword evidence="1" id="KW-1133">Transmembrane helix</keyword>
<feature type="domain" description="DUF7224" evidence="2">
    <location>
        <begin position="267"/>
        <end position="397"/>
    </location>
</feature>
<proteinExistence type="predicted"/>